<feature type="coiled-coil region" evidence="1">
    <location>
        <begin position="113"/>
        <end position="172"/>
    </location>
</feature>
<feature type="region of interest" description="Disordered" evidence="2">
    <location>
        <begin position="64"/>
        <end position="85"/>
    </location>
</feature>
<accession>A0A8K9XBP6</accession>
<dbReference type="Proteomes" id="UP000694395">
    <property type="component" value="Chromosome 9"/>
</dbReference>
<keyword evidence="4" id="KW-1185">Reference proteome</keyword>
<dbReference type="GeneTree" id="ENSGT00940000167699"/>
<feature type="compositionally biased region" description="Basic and acidic residues" evidence="2">
    <location>
        <begin position="556"/>
        <end position="589"/>
    </location>
</feature>
<name>A0A8K9XBP6_ONCMY</name>
<feature type="compositionally biased region" description="Basic and acidic residues" evidence="2">
    <location>
        <begin position="66"/>
        <end position="77"/>
    </location>
</feature>
<organism evidence="3 4">
    <name type="scientific">Oncorhynchus mykiss</name>
    <name type="common">Rainbow trout</name>
    <name type="synonym">Salmo gairdneri</name>
    <dbReference type="NCBI Taxonomy" id="8022"/>
    <lineage>
        <taxon>Eukaryota</taxon>
        <taxon>Metazoa</taxon>
        <taxon>Chordata</taxon>
        <taxon>Craniata</taxon>
        <taxon>Vertebrata</taxon>
        <taxon>Euteleostomi</taxon>
        <taxon>Actinopterygii</taxon>
        <taxon>Neopterygii</taxon>
        <taxon>Teleostei</taxon>
        <taxon>Protacanthopterygii</taxon>
        <taxon>Salmoniformes</taxon>
        <taxon>Salmonidae</taxon>
        <taxon>Salmoninae</taxon>
        <taxon>Oncorhynchus</taxon>
    </lineage>
</organism>
<keyword evidence="1" id="KW-0175">Coiled coil</keyword>
<dbReference type="PANTHER" id="PTHR37476">
    <property type="entry name" value="COILED-COIL DOMAIN-CONTAINING PROTEIN 171"/>
    <property type="match status" value="1"/>
</dbReference>
<dbReference type="AlphaFoldDB" id="A0A8K9XBP6"/>
<sequence length="906" mass="104006">MPTERPAAVTSERLRYHDRPRRKDSGQSKPSLRASHPRSAATAAKCCEDEINRLKEIICALQAERQQQRSREEEGDRLGVVGQEPRGPEQLRWRVNQLERDKLELTSKHNEQVSSLEGQVARLRAAVERGEAQRQTLEYDMALARKEAGVERSNLQENMAALCSQNEQLMELQQRVCVLQKALEITRMAREEDQHALQQEVEERDGLVLSANTENDQLTAENKHLHTLLQDQEETLQELKRRMGEVQRERERDGEALRRQTSELGYITEREERMKKELETALQRVKTLETNIESERAAHLESKFNSEIIQLRIRDLEAALQVEKCSQAEAVSSLDMVKQQFREVERAYSIERDRARDSTGRLAQLEKDYLSSKAELSAELEKERRTASQVRDQLQELHTLHTHSLTQLDMARKRQVLLEEEFESYLIELQQLLQLHTAVGPLTAVGQLTTEEPVGEGRKHSPSTVMNMLGTTLTTYQTTLDQTTTEVLDQQKQSERLVQEVQSNQRLMSEQKSHLEELRAALSDCNVELQRLRSQCSEKTLQTNRLQTDLQTAQQHWEREREREKQREGEREKTREKQREGEREKERERTVELQAEVQRIRQLNQKDSQEKLSFLHGLFQRLLAGCVLVSQPQCILGSFSWAELCDVITEHVDTLTSDLTRANERVSHLQAVCESNSVCVSQLQQSQEGVLVRIEETVKQREETWTAQRHEMDQQHTHTVTLLQGKIQMFGAQLEEARQRLSSLEKERSQLTNDLAMLQKTLTQSDLQGSTLLSACTLLAGALTHLTHATHTLRTQKTLLTRRLAEREGLEMEVRTLVQALGEGRGEGDEERKGGGVRRWRRCVVCVIAVNRLCVLGRGSRLVFRVGGQRYPSIGVRVSVVPPLEEREKDSTPPSKGEQGNDTTAL</sequence>
<reference evidence="3" key="1">
    <citation type="submission" date="2020-07" db="EMBL/GenBank/DDBJ databases">
        <title>A long reads based de novo assembly of the rainbow trout Arlee double haploid line genome.</title>
        <authorList>
            <person name="Gao G."/>
            <person name="Palti Y."/>
        </authorList>
    </citation>
    <scope>NUCLEOTIDE SEQUENCE [LARGE SCALE GENOMIC DNA]</scope>
</reference>
<proteinExistence type="predicted"/>
<dbReference type="Ensembl" id="ENSOMYT00000156477.1">
    <property type="protein sequence ID" value="ENSOMYP00000130640.1"/>
    <property type="gene ID" value="ENSOMYG00000068870.1"/>
</dbReference>
<feature type="region of interest" description="Disordered" evidence="2">
    <location>
        <begin position="1"/>
        <end position="42"/>
    </location>
</feature>
<reference evidence="3" key="3">
    <citation type="submission" date="2025-09" db="UniProtKB">
        <authorList>
            <consortium name="Ensembl"/>
        </authorList>
    </citation>
    <scope>IDENTIFICATION</scope>
</reference>
<reference evidence="3" key="2">
    <citation type="submission" date="2025-08" db="UniProtKB">
        <authorList>
            <consortium name="Ensembl"/>
        </authorList>
    </citation>
    <scope>IDENTIFICATION</scope>
</reference>
<feature type="compositionally biased region" description="Basic and acidic residues" evidence="2">
    <location>
        <begin position="12"/>
        <end position="26"/>
    </location>
</feature>
<evidence type="ECO:0000313" key="4">
    <source>
        <dbReference type="Proteomes" id="UP000694395"/>
    </source>
</evidence>
<feature type="coiled-coil region" evidence="1">
    <location>
        <begin position="362"/>
        <end position="400"/>
    </location>
</feature>
<feature type="coiled-coil region" evidence="1">
    <location>
        <begin position="215"/>
        <end position="298"/>
    </location>
</feature>
<evidence type="ECO:0000256" key="2">
    <source>
        <dbReference type="SAM" id="MobiDB-lite"/>
    </source>
</evidence>
<feature type="region of interest" description="Disordered" evidence="2">
    <location>
        <begin position="882"/>
        <end position="906"/>
    </location>
</feature>
<feature type="compositionally biased region" description="Polar residues" evidence="2">
    <location>
        <begin position="892"/>
        <end position="906"/>
    </location>
</feature>
<dbReference type="PANTHER" id="PTHR37476:SF1">
    <property type="entry name" value="COILED-COIL DOMAIN-CONTAINING PROTEIN 171"/>
    <property type="match status" value="1"/>
</dbReference>
<feature type="coiled-coil region" evidence="1">
    <location>
        <begin position="727"/>
        <end position="761"/>
    </location>
</feature>
<evidence type="ECO:0000313" key="3">
    <source>
        <dbReference type="Ensembl" id="ENSOMYP00000130640.1"/>
    </source>
</evidence>
<feature type="region of interest" description="Disordered" evidence="2">
    <location>
        <begin position="547"/>
        <end position="589"/>
    </location>
</feature>
<protein>
    <submittedName>
        <fullName evidence="3">Coiled-coil domain containing 171</fullName>
    </submittedName>
</protein>
<evidence type="ECO:0000256" key="1">
    <source>
        <dbReference type="SAM" id="Coils"/>
    </source>
</evidence>